<dbReference type="EMBL" id="CAFBNA010000018">
    <property type="protein sequence ID" value="CAB4925277.1"/>
    <property type="molecule type" value="Genomic_DNA"/>
</dbReference>
<accession>A0A6J7I3R8</accession>
<proteinExistence type="predicted"/>
<organism evidence="2">
    <name type="scientific">freshwater metagenome</name>
    <dbReference type="NCBI Taxonomy" id="449393"/>
    <lineage>
        <taxon>unclassified sequences</taxon>
        <taxon>metagenomes</taxon>
        <taxon>ecological metagenomes</taxon>
    </lineage>
</organism>
<dbReference type="AlphaFoldDB" id="A0A6J7I3R8"/>
<dbReference type="InterPro" id="IPR005948">
    <property type="entry name" value="ThiB-like"/>
</dbReference>
<dbReference type="PROSITE" id="PS51257">
    <property type="entry name" value="PROKAR_LIPOPROTEIN"/>
    <property type="match status" value="1"/>
</dbReference>
<dbReference type="GO" id="GO:0015888">
    <property type="term" value="P:thiamine transport"/>
    <property type="evidence" value="ECO:0007669"/>
    <property type="project" value="InterPro"/>
</dbReference>
<dbReference type="Pfam" id="PF01547">
    <property type="entry name" value="SBP_bac_1"/>
    <property type="match status" value="1"/>
</dbReference>
<evidence type="ECO:0000256" key="1">
    <source>
        <dbReference type="ARBA" id="ARBA00022729"/>
    </source>
</evidence>
<name>A0A6J7I3R8_9ZZZZ</name>
<keyword evidence="1" id="KW-0732">Signal</keyword>
<dbReference type="NCBIfam" id="TIGR01254">
    <property type="entry name" value="sfuA"/>
    <property type="match status" value="1"/>
</dbReference>
<dbReference type="GO" id="GO:0030288">
    <property type="term" value="C:outer membrane-bounded periplasmic space"/>
    <property type="evidence" value="ECO:0007669"/>
    <property type="project" value="TreeGrafter"/>
</dbReference>
<reference evidence="2" key="1">
    <citation type="submission" date="2020-05" db="EMBL/GenBank/DDBJ databases">
        <authorList>
            <person name="Chiriac C."/>
            <person name="Salcher M."/>
            <person name="Ghai R."/>
            <person name="Kavagutti S V."/>
        </authorList>
    </citation>
    <scope>NUCLEOTIDE SEQUENCE</scope>
</reference>
<dbReference type="GO" id="GO:0030976">
    <property type="term" value="F:thiamine pyrophosphate binding"/>
    <property type="evidence" value="ECO:0007669"/>
    <property type="project" value="TreeGrafter"/>
</dbReference>
<sequence length="373" mass="39626">MKRMFVFAVLSVVALAGACGSSGSSSKQSTAIAPVLVNGQLPHFDQPQTLKVLTHDSFAVTQSVLDEFEAATNIKVELVPSGDAVAMTNAAILTAGNPVADVIFGFDENLLGSVLRNDLLQAYRPERLVGVDPVYVVDSSGMATPIDHGDVCVNFDRGAFAKDGVPVPTTFDGLTQPVVKNDLVVEDPSTSTPGLAFMLATIAKFGGGNDTSANASWLSYWKQLKSNGVRIVDSWETAYYGSFSGGSGKGDRPLVVSYASSPPAEVSDTTLPVDQSPTGVLTDTCYRQTEFAGILRGARDPRAAAAFIEFMLGDSFQADVPGQMYVYPVVKGTALPDTFAKYTAPVAMPLTLPYAEVAANRDRWIAQWSALFR</sequence>
<gene>
    <name evidence="2" type="ORF">UFOPK3708_00504</name>
</gene>
<protein>
    <submittedName>
        <fullName evidence="2">Unannotated protein</fullName>
    </submittedName>
</protein>
<dbReference type="InterPro" id="IPR006059">
    <property type="entry name" value="SBP"/>
</dbReference>
<dbReference type="PANTHER" id="PTHR30006:SF2">
    <property type="entry name" value="ABC TRANSPORTER SUBSTRATE-BINDING PROTEIN"/>
    <property type="match status" value="1"/>
</dbReference>
<dbReference type="Gene3D" id="3.40.190.10">
    <property type="entry name" value="Periplasmic binding protein-like II"/>
    <property type="match status" value="2"/>
</dbReference>
<dbReference type="GO" id="GO:0030975">
    <property type="term" value="F:thiamine binding"/>
    <property type="evidence" value="ECO:0007669"/>
    <property type="project" value="InterPro"/>
</dbReference>
<dbReference type="PANTHER" id="PTHR30006">
    <property type="entry name" value="THIAMINE-BINDING PERIPLASMIC PROTEIN-RELATED"/>
    <property type="match status" value="1"/>
</dbReference>
<evidence type="ECO:0000313" key="2">
    <source>
        <dbReference type="EMBL" id="CAB4925277.1"/>
    </source>
</evidence>
<dbReference type="SUPFAM" id="SSF53850">
    <property type="entry name" value="Periplasmic binding protein-like II"/>
    <property type="match status" value="1"/>
</dbReference>